<evidence type="ECO:0000313" key="2">
    <source>
        <dbReference type="EMBL" id="BAY56125.1"/>
    </source>
</evidence>
<keyword evidence="3" id="KW-1185">Reference proteome</keyword>
<dbReference type="Proteomes" id="UP000217895">
    <property type="component" value="Chromosome"/>
</dbReference>
<sequence length="137" mass="15107">MRLLRGLQPFKKMLDLNLLFELSRANCVGICAVLVPTNLLLTGLTLTLTGLGRPTRQVLIAAGFASLFSGVMVLHVLTWFLVGVVMMPTYILLSLGSLCLITNLVAVFQRKQVESFLRSLVRICTKVDQPASIKFND</sequence>
<dbReference type="EMBL" id="AP018203">
    <property type="protein sequence ID" value="BAY56125.1"/>
    <property type="molecule type" value="Genomic_DNA"/>
</dbReference>
<evidence type="ECO:0000256" key="1">
    <source>
        <dbReference type="SAM" id="Phobius"/>
    </source>
</evidence>
<keyword evidence="1" id="KW-1133">Transmembrane helix</keyword>
<keyword evidence="1" id="KW-0812">Transmembrane</keyword>
<feature type="transmembrane region" description="Helical" evidence="1">
    <location>
        <begin position="87"/>
        <end position="108"/>
    </location>
</feature>
<feature type="transmembrane region" description="Helical" evidence="1">
    <location>
        <begin position="23"/>
        <end position="46"/>
    </location>
</feature>
<organism evidence="2 3">
    <name type="scientific">Leptolyngbya boryana NIES-2135</name>
    <dbReference type="NCBI Taxonomy" id="1973484"/>
    <lineage>
        <taxon>Bacteria</taxon>
        <taxon>Bacillati</taxon>
        <taxon>Cyanobacteriota</taxon>
        <taxon>Cyanophyceae</taxon>
        <taxon>Leptolyngbyales</taxon>
        <taxon>Leptolyngbyaceae</taxon>
        <taxon>Leptolyngbya group</taxon>
        <taxon>Leptolyngbya</taxon>
    </lineage>
</organism>
<keyword evidence="1" id="KW-0472">Membrane</keyword>
<dbReference type="AlphaFoldDB" id="A0A1Z4JH78"/>
<reference evidence="2 3" key="1">
    <citation type="submission" date="2017-06" db="EMBL/GenBank/DDBJ databases">
        <title>Genome sequencing of cyanobaciteial culture collection at National Institute for Environmental Studies (NIES).</title>
        <authorList>
            <person name="Hirose Y."/>
            <person name="Shimura Y."/>
            <person name="Fujisawa T."/>
            <person name="Nakamura Y."/>
            <person name="Kawachi M."/>
        </authorList>
    </citation>
    <scope>NUCLEOTIDE SEQUENCE [LARGE SCALE GENOMIC DNA]</scope>
    <source>
        <strain evidence="2 3">NIES-2135</strain>
    </source>
</reference>
<protein>
    <submittedName>
        <fullName evidence="2">Uncharacterized protein</fullName>
    </submittedName>
</protein>
<evidence type="ECO:0000313" key="3">
    <source>
        <dbReference type="Proteomes" id="UP000217895"/>
    </source>
</evidence>
<feature type="transmembrane region" description="Helical" evidence="1">
    <location>
        <begin position="58"/>
        <end position="81"/>
    </location>
</feature>
<proteinExistence type="predicted"/>
<name>A0A1Z4JH78_LEPBY</name>
<accession>A0A1Z4JH78</accession>
<gene>
    <name evidence="2" type="ORF">NIES2135_29550</name>
</gene>